<name>A0ABW8ATL7_9ACTN</name>
<evidence type="ECO:0000259" key="2">
    <source>
        <dbReference type="PROSITE" id="PS50110"/>
    </source>
</evidence>
<reference evidence="3 4" key="1">
    <citation type="submission" date="2024-10" db="EMBL/GenBank/DDBJ databases">
        <title>The Natural Products Discovery Center: Release of the First 8490 Sequenced Strains for Exploring Actinobacteria Biosynthetic Diversity.</title>
        <authorList>
            <person name="Kalkreuter E."/>
            <person name="Kautsar S.A."/>
            <person name="Yang D."/>
            <person name="Bader C.D."/>
            <person name="Teijaro C.N."/>
            <person name="Fluegel L."/>
            <person name="Davis C.M."/>
            <person name="Simpson J.R."/>
            <person name="Lauterbach L."/>
            <person name="Steele A.D."/>
            <person name="Gui C."/>
            <person name="Meng S."/>
            <person name="Li G."/>
            <person name="Viehrig K."/>
            <person name="Ye F."/>
            <person name="Su P."/>
            <person name="Kiefer A.F."/>
            <person name="Nichols A."/>
            <person name="Cepeda A.J."/>
            <person name="Yan W."/>
            <person name="Fan B."/>
            <person name="Jiang Y."/>
            <person name="Adhikari A."/>
            <person name="Zheng C.-J."/>
            <person name="Schuster L."/>
            <person name="Cowan T.M."/>
            <person name="Smanski M.J."/>
            <person name="Chevrette M.G."/>
            <person name="De Carvalho L.P.S."/>
            <person name="Shen B."/>
        </authorList>
    </citation>
    <scope>NUCLEOTIDE SEQUENCE [LARGE SCALE GENOMIC DNA]</scope>
    <source>
        <strain evidence="3 4">NPDC049639</strain>
    </source>
</reference>
<comment type="caution">
    <text evidence="3">The sequence shown here is derived from an EMBL/GenBank/DDBJ whole genome shotgun (WGS) entry which is preliminary data.</text>
</comment>
<dbReference type="Gene3D" id="3.40.50.2300">
    <property type="match status" value="1"/>
</dbReference>
<keyword evidence="4" id="KW-1185">Reference proteome</keyword>
<dbReference type="PANTHER" id="PTHR44520:SF1">
    <property type="entry name" value="TWO-COMPONENT SYSTEM REGULATORY PROTEIN"/>
    <property type="match status" value="1"/>
</dbReference>
<dbReference type="InterPro" id="IPR011006">
    <property type="entry name" value="CheY-like_superfamily"/>
</dbReference>
<dbReference type="PROSITE" id="PS50110">
    <property type="entry name" value="RESPONSE_REGULATORY"/>
    <property type="match status" value="1"/>
</dbReference>
<dbReference type="SMART" id="SM00448">
    <property type="entry name" value="REC"/>
    <property type="match status" value="1"/>
</dbReference>
<feature type="modified residue" description="4-aspartylphosphate" evidence="1">
    <location>
        <position position="67"/>
    </location>
</feature>
<dbReference type="PANTHER" id="PTHR44520">
    <property type="entry name" value="RESPONSE REGULATOR RCP1-RELATED"/>
    <property type="match status" value="1"/>
</dbReference>
<protein>
    <submittedName>
        <fullName evidence="3">Response regulator</fullName>
    </submittedName>
</protein>
<dbReference type="Pfam" id="PF00072">
    <property type="entry name" value="Response_reg"/>
    <property type="match status" value="1"/>
</dbReference>
<dbReference type="InterPro" id="IPR001789">
    <property type="entry name" value="Sig_transdc_resp-reg_receiver"/>
</dbReference>
<organism evidence="3 4">
    <name type="scientific">Spongisporangium articulatum</name>
    <dbReference type="NCBI Taxonomy" id="3362603"/>
    <lineage>
        <taxon>Bacteria</taxon>
        <taxon>Bacillati</taxon>
        <taxon>Actinomycetota</taxon>
        <taxon>Actinomycetes</taxon>
        <taxon>Kineosporiales</taxon>
        <taxon>Kineosporiaceae</taxon>
        <taxon>Spongisporangium</taxon>
    </lineage>
</organism>
<accession>A0ABW8ATL7</accession>
<evidence type="ECO:0000256" key="1">
    <source>
        <dbReference type="PROSITE-ProRule" id="PRU00169"/>
    </source>
</evidence>
<proteinExistence type="predicted"/>
<dbReference type="InterPro" id="IPR052893">
    <property type="entry name" value="TCS_response_regulator"/>
</dbReference>
<dbReference type="RefSeq" id="WP_398283923.1">
    <property type="nucleotide sequence ID" value="NZ_JBITLV010000007.1"/>
</dbReference>
<feature type="domain" description="Response regulatory" evidence="2">
    <location>
        <begin position="10"/>
        <end position="134"/>
    </location>
</feature>
<sequence>MPDRFPRPEVILLVEDNPDDVALTVRAFRKNNFVNEIVVARDGAEARDLLLPTDGREALRPLIALVDLNMPRVGGLELIRSLRADPRTELLPVIVLTTSSEERDIAESYRLGANSFVRKPVTFGEFLTAANVLGMYWLMVNEPPGAAVEVDRPEPADRASRT</sequence>
<dbReference type="SUPFAM" id="SSF52172">
    <property type="entry name" value="CheY-like"/>
    <property type="match status" value="1"/>
</dbReference>
<gene>
    <name evidence="3" type="ORF">ACIB24_19860</name>
</gene>
<dbReference type="EMBL" id="JBITLV010000007">
    <property type="protein sequence ID" value="MFI7589328.1"/>
    <property type="molecule type" value="Genomic_DNA"/>
</dbReference>
<evidence type="ECO:0000313" key="4">
    <source>
        <dbReference type="Proteomes" id="UP001612915"/>
    </source>
</evidence>
<evidence type="ECO:0000313" key="3">
    <source>
        <dbReference type="EMBL" id="MFI7589328.1"/>
    </source>
</evidence>
<dbReference type="Proteomes" id="UP001612915">
    <property type="component" value="Unassembled WGS sequence"/>
</dbReference>
<keyword evidence="1" id="KW-0597">Phosphoprotein</keyword>
<dbReference type="CDD" id="cd17557">
    <property type="entry name" value="REC_Rcp-like"/>
    <property type="match status" value="1"/>
</dbReference>